<dbReference type="SUPFAM" id="SSF52283">
    <property type="entry name" value="Formate/glycerate dehydrogenase catalytic domain-like"/>
    <property type="match status" value="1"/>
</dbReference>
<dbReference type="Gene3D" id="3.40.50.300">
    <property type="entry name" value="P-loop containing nucleotide triphosphate hydrolases"/>
    <property type="match status" value="1"/>
</dbReference>
<proteinExistence type="inferred from homology"/>
<dbReference type="Pfam" id="PF05221">
    <property type="entry name" value="AdoHcyase"/>
    <property type="match status" value="2"/>
</dbReference>
<comment type="cofactor">
    <cofactor evidence="5 6">
        <name>NAD(+)</name>
        <dbReference type="ChEBI" id="CHEBI:57540"/>
    </cofactor>
    <text evidence="5 6">Binds 1 NAD(+) per subunit.</text>
</comment>
<feature type="binding site" evidence="5">
    <location>
        <position position="418"/>
    </location>
    <ligand>
        <name>NAD(+)</name>
        <dbReference type="ChEBI" id="CHEBI:57540"/>
    </ligand>
</feature>
<keyword evidence="2 5" id="KW-0554">One-carbon metabolism</keyword>
<dbReference type="CDD" id="cd00401">
    <property type="entry name" value="SAHH"/>
    <property type="match status" value="1"/>
</dbReference>
<name>A0A328EQ80_9CHLR</name>
<comment type="similarity">
    <text evidence="1 5 7">Belongs to the adenosylhomocysteinase family.</text>
</comment>
<dbReference type="UniPathway" id="UPA00314">
    <property type="reaction ID" value="UER00076"/>
</dbReference>
<evidence type="ECO:0000259" key="8">
    <source>
        <dbReference type="SMART" id="SM00997"/>
    </source>
</evidence>
<dbReference type="GO" id="GO:0006730">
    <property type="term" value="P:one-carbon metabolic process"/>
    <property type="evidence" value="ECO:0007669"/>
    <property type="project" value="UniProtKB-UniRule"/>
</dbReference>
<dbReference type="GO" id="GO:0033353">
    <property type="term" value="P:S-adenosylmethionine cycle"/>
    <property type="evidence" value="ECO:0007669"/>
    <property type="project" value="TreeGrafter"/>
</dbReference>
<keyword evidence="5" id="KW-0963">Cytoplasm</keyword>
<evidence type="ECO:0000256" key="3">
    <source>
        <dbReference type="ARBA" id="ARBA00022801"/>
    </source>
</evidence>
<comment type="pathway">
    <text evidence="5 6">Amino-acid biosynthesis; L-homocysteine biosynthesis; L-homocysteine from S-adenosyl-L-homocysteine: step 1/1.</text>
</comment>
<evidence type="ECO:0000256" key="5">
    <source>
        <dbReference type="HAMAP-Rule" id="MF_00563"/>
    </source>
</evidence>
<dbReference type="FunFam" id="3.40.50.720:FF:000004">
    <property type="entry name" value="Adenosylhomocysteinase"/>
    <property type="match status" value="1"/>
</dbReference>
<dbReference type="InterPro" id="IPR027417">
    <property type="entry name" value="P-loop_NTPase"/>
</dbReference>
<dbReference type="InterPro" id="IPR000043">
    <property type="entry name" value="Adenosylhomocysteinase-like"/>
</dbReference>
<evidence type="ECO:0000313" key="10">
    <source>
        <dbReference type="Proteomes" id="UP000248786"/>
    </source>
</evidence>
<feature type="domain" description="S-adenosyl-L-homocysteine hydrolase NAD binding" evidence="8">
    <location>
        <begin position="366"/>
        <end position="527"/>
    </location>
</feature>
<dbReference type="InterPro" id="IPR042172">
    <property type="entry name" value="Adenosylhomocyst_ase-like_sf"/>
</dbReference>
<reference evidence="9 10" key="1">
    <citation type="submission" date="2018-05" db="EMBL/GenBank/DDBJ databases">
        <title>Draft genome sequences of Dehalococcoides mccartyi strains RC and KS.</title>
        <authorList>
            <person name="Higgins S.A."/>
            <person name="Padilla-Crespo E."/>
            <person name="Loeffler F.E."/>
        </authorList>
    </citation>
    <scope>NUCLEOTIDE SEQUENCE [LARGE SCALE GENOMIC DNA]</scope>
    <source>
        <strain evidence="9 10">KS</strain>
    </source>
</reference>
<dbReference type="HAMAP" id="MF_00563">
    <property type="entry name" value="AdoHcyase"/>
    <property type="match status" value="1"/>
</dbReference>
<dbReference type="SMART" id="SM00996">
    <property type="entry name" value="AdoHcyase"/>
    <property type="match status" value="1"/>
</dbReference>
<dbReference type="SUPFAM" id="SSF52540">
    <property type="entry name" value="P-loop containing nucleoside triphosphate hydrolases"/>
    <property type="match status" value="1"/>
</dbReference>
<gene>
    <name evidence="5" type="primary">ahcY</name>
    <name evidence="9" type="ORF">C1G86_0471</name>
</gene>
<comment type="subcellular location">
    <subcellularLocation>
        <location evidence="5">Cytoplasm</location>
    </subcellularLocation>
</comment>
<comment type="caution">
    <text evidence="5">Lacks conserved residue(s) required for the propagation of feature annotation.</text>
</comment>
<dbReference type="AlphaFoldDB" id="A0A328EQ80"/>
<dbReference type="PANTHER" id="PTHR23420:SF0">
    <property type="entry name" value="ADENOSYLHOMOCYSTEINASE"/>
    <property type="match status" value="1"/>
</dbReference>
<dbReference type="InterPro" id="IPR036291">
    <property type="entry name" value="NAD(P)-bd_dom_sf"/>
</dbReference>
<dbReference type="GO" id="GO:0071269">
    <property type="term" value="P:L-homocysteine biosynthetic process"/>
    <property type="evidence" value="ECO:0007669"/>
    <property type="project" value="UniProtKB-UniRule"/>
</dbReference>
<evidence type="ECO:0000313" key="9">
    <source>
        <dbReference type="EMBL" id="RAL70812.1"/>
    </source>
</evidence>
<evidence type="ECO:0000256" key="1">
    <source>
        <dbReference type="ARBA" id="ARBA00007122"/>
    </source>
</evidence>
<dbReference type="Gene3D" id="3.40.50.720">
    <property type="entry name" value="NAD(P)-binding Rossmann-like Domain"/>
    <property type="match status" value="1"/>
</dbReference>
<feature type="binding site" evidence="5">
    <location>
        <position position="331"/>
    </location>
    <ligand>
        <name>substrate</name>
    </ligand>
</feature>
<evidence type="ECO:0000256" key="2">
    <source>
        <dbReference type="ARBA" id="ARBA00022563"/>
    </source>
</evidence>
<feature type="binding site" evidence="5">
    <location>
        <position position="521"/>
    </location>
    <ligand>
        <name>NAD(+)</name>
        <dbReference type="ChEBI" id="CHEBI:57540"/>
    </ligand>
</feature>
<dbReference type="PANTHER" id="PTHR23420">
    <property type="entry name" value="ADENOSYLHOMOCYSTEINASE"/>
    <property type="match status" value="1"/>
</dbReference>
<feature type="binding site" evidence="5">
    <location>
        <position position="366"/>
    </location>
    <ligand>
        <name>NAD(+)</name>
        <dbReference type="ChEBI" id="CHEBI:57540"/>
    </ligand>
</feature>
<keyword evidence="3 5" id="KW-0378">Hydrolase</keyword>
<comment type="caution">
    <text evidence="9">The sequence shown here is derived from an EMBL/GenBank/DDBJ whole genome shotgun (WGS) entry which is preliminary data.</text>
</comment>
<keyword evidence="4 5" id="KW-0520">NAD</keyword>
<dbReference type="EMBL" id="QGLD01000008">
    <property type="protein sequence ID" value="RAL70812.1"/>
    <property type="molecule type" value="Genomic_DNA"/>
</dbReference>
<dbReference type="Proteomes" id="UP000248786">
    <property type="component" value="Unassembled WGS sequence"/>
</dbReference>
<dbReference type="NCBIfam" id="NF004005">
    <property type="entry name" value="PRK05476.2-3"/>
    <property type="match status" value="1"/>
</dbReference>
<protein>
    <recommendedName>
        <fullName evidence="5">Adenosylhomocysteinase</fullName>
        <ecNumber evidence="5">3.13.2.1</ecNumber>
    </recommendedName>
    <alternativeName>
        <fullName evidence="5">S-adenosyl-L-homocysteine hydrolase</fullName>
        <shortName evidence="5">AdoHcyase</shortName>
    </alternativeName>
</protein>
<feature type="binding site" evidence="5">
    <location>
        <position position="365"/>
    </location>
    <ligand>
        <name>substrate</name>
    </ligand>
</feature>
<evidence type="ECO:0000256" key="4">
    <source>
        <dbReference type="ARBA" id="ARBA00023027"/>
    </source>
</evidence>
<dbReference type="SMART" id="SM00997">
    <property type="entry name" value="AdoHcyase_NAD"/>
    <property type="match status" value="1"/>
</dbReference>
<evidence type="ECO:0000256" key="6">
    <source>
        <dbReference type="RuleBase" id="RU000548"/>
    </source>
</evidence>
<feature type="binding site" evidence="5">
    <location>
        <position position="306"/>
    </location>
    <ligand>
        <name>substrate</name>
    </ligand>
</feature>
<dbReference type="Gene3D" id="3.40.50.1480">
    <property type="entry name" value="Adenosylhomocysteinase-like"/>
    <property type="match status" value="1"/>
</dbReference>
<accession>A0A328EQ80</accession>
<dbReference type="Pfam" id="PF13671">
    <property type="entry name" value="AAA_33"/>
    <property type="match status" value="1"/>
</dbReference>
<dbReference type="InterPro" id="IPR015878">
    <property type="entry name" value="Ado_hCys_hydrolase_NAD-bd"/>
</dbReference>
<dbReference type="Pfam" id="PF00670">
    <property type="entry name" value="AdoHcyase_NAD"/>
    <property type="match status" value="1"/>
</dbReference>
<feature type="binding site" evidence="5">
    <location>
        <begin position="332"/>
        <end position="334"/>
    </location>
    <ligand>
        <name>NAD(+)</name>
        <dbReference type="ChEBI" id="CHEBI:57540"/>
    </ligand>
</feature>
<sequence>MGFCGCGKSTLAQSLAKISGSVVISSDIVRKGLAGIDCCQHHFEDTDQGIYSPEMTQNTYQAMYAQAEDALKEGYSVILDATFLKEHQRKQAEECARRNNAGFVILEVKLTPELAQKRLEKRLDKPSVSDGRWEVYLKQIKALEPLAVQPNHVIIDSSKSTDKQLLTYWNFLNPIKENEVVMPNFDVKDMSLAALGKKRVDWAGREMKTLSLIKERFEKEKPFKGIRIAACLHITTETANLGLVLKAGGADLTLCASNPLSTQDETAAALVEHGINTFAIHGENNESYYRHIAAALDAKPQLTVDDGADLVATLHSQRTELLNGILGGTEETTTGVIRLRALADSGKLRYPIIAVNDAKTKYMFDNRYGTGQSTLDGITRATNFLWASKTVVVVGYGWCGHGVAMRAKGMGAHIIVTEVDPVKALEAVMDGFSVMPMAEAAKLGDIFITVTGDKHVIDKDHFKVMKDGATLANSGHFNSEINIPALESLSCGKDTIRPSVEEYKMKDGRRIYLLGEGRLINLAAAEGHPAAVMDMSFANQALSLEYLVKNHTKLEKKVYAVPEEIDRAVAATKLASLNISIDTLSAEQIKYLSSWQEGT</sequence>
<dbReference type="GO" id="GO:0004013">
    <property type="term" value="F:adenosylhomocysteinase activity"/>
    <property type="evidence" value="ECO:0007669"/>
    <property type="project" value="UniProtKB-UniRule"/>
</dbReference>
<comment type="function">
    <text evidence="5">May play a key role in the regulation of the intracellular concentration of adenosylhomocysteine.</text>
</comment>
<feature type="binding site" evidence="5">
    <location>
        <begin position="474"/>
        <end position="476"/>
    </location>
    <ligand>
        <name>NAD(+)</name>
        <dbReference type="ChEBI" id="CHEBI:57540"/>
    </ligand>
</feature>
<feature type="binding site" evidence="5">
    <location>
        <position position="235"/>
    </location>
    <ligand>
        <name>substrate</name>
    </ligand>
</feature>
<evidence type="ECO:0000256" key="7">
    <source>
        <dbReference type="RuleBase" id="RU004166"/>
    </source>
</evidence>
<dbReference type="SUPFAM" id="SSF51735">
    <property type="entry name" value="NAD(P)-binding Rossmann-fold domains"/>
    <property type="match status" value="1"/>
</dbReference>
<feature type="binding site" evidence="5">
    <location>
        <begin position="395"/>
        <end position="400"/>
    </location>
    <ligand>
        <name>NAD(+)</name>
        <dbReference type="ChEBI" id="CHEBI:57540"/>
    </ligand>
</feature>
<organism evidence="9 10">
    <name type="scientific">Dehalococcoides mccartyi</name>
    <dbReference type="NCBI Taxonomy" id="61435"/>
    <lineage>
        <taxon>Bacteria</taxon>
        <taxon>Bacillati</taxon>
        <taxon>Chloroflexota</taxon>
        <taxon>Dehalococcoidia</taxon>
        <taxon>Dehalococcoidales</taxon>
        <taxon>Dehalococcoidaceae</taxon>
        <taxon>Dehalococcoides</taxon>
    </lineage>
</organism>
<dbReference type="GO" id="GO:0005829">
    <property type="term" value="C:cytosol"/>
    <property type="evidence" value="ECO:0007669"/>
    <property type="project" value="TreeGrafter"/>
</dbReference>
<comment type="catalytic activity">
    <reaction evidence="5 6">
        <text>S-adenosyl-L-homocysteine + H2O = L-homocysteine + adenosine</text>
        <dbReference type="Rhea" id="RHEA:21708"/>
        <dbReference type="ChEBI" id="CHEBI:15377"/>
        <dbReference type="ChEBI" id="CHEBI:16335"/>
        <dbReference type="ChEBI" id="CHEBI:57856"/>
        <dbReference type="ChEBI" id="CHEBI:58199"/>
        <dbReference type="EC" id="3.13.2.1"/>
    </reaction>
</comment>
<feature type="binding site" evidence="5">
    <location>
        <position position="361"/>
    </location>
    <ligand>
        <name>substrate</name>
    </ligand>
</feature>
<dbReference type="EC" id="3.13.2.1" evidence="5"/>
<dbReference type="NCBIfam" id="TIGR00936">
    <property type="entry name" value="ahcY"/>
    <property type="match status" value="1"/>
</dbReference>